<feature type="compositionally biased region" description="Basic residues" evidence="10">
    <location>
        <begin position="8"/>
        <end position="17"/>
    </location>
</feature>
<feature type="region of interest" description="Disordered" evidence="10">
    <location>
        <begin position="1"/>
        <end position="29"/>
    </location>
</feature>
<comment type="similarity">
    <text evidence="8">Belongs to the CCDC69 family.</text>
</comment>
<dbReference type="PANTHER" id="PTHR24200:SF6">
    <property type="entry name" value="COILED-COIL DOMAIN-CONTAINING PROTEIN 69"/>
    <property type="match status" value="1"/>
</dbReference>
<evidence type="ECO:0000256" key="4">
    <source>
        <dbReference type="ARBA" id="ARBA00022707"/>
    </source>
</evidence>
<evidence type="ECO:0000256" key="1">
    <source>
        <dbReference type="ARBA" id="ARBA00004186"/>
    </source>
</evidence>
<dbReference type="GO" id="GO:0008017">
    <property type="term" value="F:microtubule binding"/>
    <property type="evidence" value="ECO:0007669"/>
    <property type="project" value="TreeGrafter"/>
</dbReference>
<dbReference type="GO" id="GO:0005737">
    <property type="term" value="C:cytoplasm"/>
    <property type="evidence" value="ECO:0007669"/>
    <property type="project" value="TreeGrafter"/>
</dbReference>
<gene>
    <name evidence="11" type="primary">LOC108935095</name>
</gene>
<evidence type="ECO:0000256" key="2">
    <source>
        <dbReference type="ARBA" id="ARBA00004214"/>
    </source>
</evidence>
<dbReference type="OrthoDB" id="10038993at2759"/>
<reference evidence="11" key="3">
    <citation type="submission" date="2025-09" db="UniProtKB">
        <authorList>
            <consortium name="Ensembl"/>
        </authorList>
    </citation>
    <scope>IDENTIFICATION</scope>
</reference>
<dbReference type="RefSeq" id="XP_018608894.1">
    <property type="nucleotide sequence ID" value="XM_018753378.2"/>
</dbReference>
<dbReference type="KEGG" id="sfm:108935095"/>
<dbReference type="GO" id="GO:0030496">
    <property type="term" value="C:midbody"/>
    <property type="evidence" value="ECO:0007669"/>
    <property type="project" value="UniProtKB-SubCell"/>
</dbReference>
<evidence type="ECO:0000313" key="12">
    <source>
        <dbReference type="Proteomes" id="UP000694397"/>
    </source>
</evidence>
<evidence type="ECO:0000256" key="7">
    <source>
        <dbReference type="ARBA" id="ARBA00023288"/>
    </source>
</evidence>
<feature type="coiled-coil region" evidence="9">
    <location>
        <begin position="182"/>
        <end position="226"/>
    </location>
</feature>
<keyword evidence="7" id="KW-0449">Lipoprotein</keyword>
<accession>A0A8C9TRP3</accession>
<evidence type="ECO:0000256" key="5">
    <source>
        <dbReference type="ARBA" id="ARBA00023054"/>
    </source>
</evidence>
<evidence type="ECO:0000256" key="6">
    <source>
        <dbReference type="ARBA" id="ARBA00023212"/>
    </source>
</evidence>
<name>A0A8C9TRP3_SCLFO</name>
<organism evidence="11 12">
    <name type="scientific">Scleropages formosus</name>
    <name type="common">Asian bonytongue</name>
    <name type="synonym">Osteoglossum formosum</name>
    <dbReference type="NCBI Taxonomy" id="113540"/>
    <lineage>
        <taxon>Eukaryota</taxon>
        <taxon>Metazoa</taxon>
        <taxon>Chordata</taxon>
        <taxon>Craniata</taxon>
        <taxon>Vertebrata</taxon>
        <taxon>Euteleostomi</taxon>
        <taxon>Actinopterygii</taxon>
        <taxon>Neopterygii</taxon>
        <taxon>Teleostei</taxon>
        <taxon>Osteoglossocephala</taxon>
        <taxon>Osteoglossomorpha</taxon>
        <taxon>Osteoglossiformes</taxon>
        <taxon>Osteoglossidae</taxon>
        <taxon>Scleropages</taxon>
    </lineage>
</organism>
<keyword evidence="6" id="KW-0206">Cytoskeleton</keyword>
<reference evidence="11" key="2">
    <citation type="submission" date="2025-08" db="UniProtKB">
        <authorList>
            <consortium name="Ensembl"/>
        </authorList>
    </citation>
    <scope>IDENTIFICATION</scope>
</reference>
<evidence type="ECO:0000256" key="9">
    <source>
        <dbReference type="SAM" id="Coils"/>
    </source>
</evidence>
<dbReference type="GeneID" id="108935095"/>
<keyword evidence="12" id="KW-1185">Reference proteome</keyword>
<evidence type="ECO:0000256" key="3">
    <source>
        <dbReference type="ARBA" id="ARBA00022490"/>
    </source>
</evidence>
<keyword evidence="5 9" id="KW-0175">Coiled coil</keyword>
<keyword evidence="4" id="KW-0519">Myristate</keyword>
<evidence type="ECO:0000256" key="10">
    <source>
        <dbReference type="SAM" id="MobiDB-lite"/>
    </source>
</evidence>
<dbReference type="Proteomes" id="UP000694397">
    <property type="component" value="Chromosome 3"/>
</dbReference>
<evidence type="ECO:0000313" key="11">
    <source>
        <dbReference type="Ensembl" id="ENSSFOP00015057547.1"/>
    </source>
</evidence>
<dbReference type="GO" id="GO:0005819">
    <property type="term" value="C:spindle"/>
    <property type="evidence" value="ECO:0007669"/>
    <property type="project" value="UniProtKB-SubCell"/>
</dbReference>
<dbReference type="PANTHER" id="PTHR24200">
    <property type="entry name" value="TOUCAN, ISOFORM A"/>
    <property type="match status" value="1"/>
</dbReference>
<evidence type="ECO:0000256" key="8">
    <source>
        <dbReference type="ARBA" id="ARBA00038407"/>
    </source>
</evidence>
<reference evidence="11 12" key="1">
    <citation type="submission" date="2019-04" db="EMBL/GenBank/DDBJ databases">
        <authorList>
            <consortium name="Wellcome Sanger Institute Data Sharing"/>
        </authorList>
    </citation>
    <scope>NUCLEOTIDE SEQUENCE [LARGE SCALE GENOMIC DNA]</scope>
</reference>
<comment type="subcellular location">
    <subcellularLocation>
        <location evidence="1">Cytoplasm</location>
        <location evidence="1">Cytoskeleton</location>
        <location evidence="1">Spindle</location>
    </subcellularLocation>
    <subcellularLocation>
        <location evidence="2">Midbody</location>
    </subcellularLocation>
</comment>
<dbReference type="GO" id="GO:0005634">
    <property type="term" value="C:nucleus"/>
    <property type="evidence" value="ECO:0007669"/>
    <property type="project" value="TreeGrafter"/>
</dbReference>
<sequence length="276" mass="32119">MGSILTVGKKKKDRSKRREQVASSGKSSMQDGSIRILLENLQQQQQEHVKILWETLKVVNSIHLELQGSQNEPLKVLQDLVEKERTHTGGVYDEQARAPIQENWAKMEELQRKNKPENLSLMEPAQAADAVLQLSGQRRLFRDLHRTVEESMMKRILNANIQAHGSPGEFWEQELESMLFVIEMKNKHLQEQERKLVQMENLMERNKLLEDQLAHAVFQNEQLEARLEKSQRCDLKRVKKVDLEKMPEEEIPVSCKTQQFQFKVLRRKVGPPSPAD</sequence>
<dbReference type="GeneTree" id="ENSGT00950000183026"/>
<dbReference type="Ensembl" id="ENSSFOT00015038771.1">
    <property type="protein sequence ID" value="ENSSFOP00015057547.1"/>
    <property type="gene ID" value="ENSSFOG00015026822.1"/>
</dbReference>
<keyword evidence="3" id="KW-0963">Cytoplasm</keyword>
<dbReference type="InterPro" id="IPR051293">
    <property type="entry name" value="MTUS1/CCDC69"/>
</dbReference>
<dbReference type="AlphaFoldDB" id="A0A8C9TRP3"/>
<protein>
    <submittedName>
        <fullName evidence="11">Coiled-coil domain-containing protein 69-like</fullName>
    </submittedName>
</protein>
<proteinExistence type="inferred from homology"/>